<keyword evidence="1" id="KW-0175">Coiled coil</keyword>
<feature type="compositionally biased region" description="Polar residues" evidence="2">
    <location>
        <begin position="105"/>
        <end position="122"/>
    </location>
</feature>
<accession>A0ABR7MR91</accession>
<evidence type="ECO:0008006" key="5">
    <source>
        <dbReference type="Google" id="ProtNLM"/>
    </source>
</evidence>
<evidence type="ECO:0000313" key="4">
    <source>
        <dbReference type="Proteomes" id="UP000637513"/>
    </source>
</evidence>
<dbReference type="Proteomes" id="UP000637513">
    <property type="component" value="Unassembled WGS sequence"/>
</dbReference>
<dbReference type="Pfam" id="PF19753">
    <property type="entry name" value="DUF6240"/>
    <property type="match status" value="2"/>
</dbReference>
<dbReference type="InterPro" id="IPR038610">
    <property type="entry name" value="FliK-like_C_sf"/>
</dbReference>
<dbReference type="InterPro" id="IPR046207">
    <property type="entry name" value="DUF6240"/>
</dbReference>
<feature type="region of interest" description="Disordered" evidence="2">
    <location>
        <begin position="105"/>
        <end position="133"/>
    </location>
</feature>
<keyword evidence="4" id="KW-1185">Reference proteome</keyword>
<evidence type="ECO:0000256" key="1">
    <source>
        <dbReference type="SAM" id="Coils"/>
    </source>
</evidence>
<feature type="coiled-coil region" evidence="1">
    <location>
        <begin position="163"/>
        <end position="197"/>
    </location>
</feature>
<dbReference type="EMBL" id="JACRSW010000001">
    <property type="protein sequence ID" value="MBC8556315.1"/>
    <property type="molecule type" value="Genomic_DNA"/>
</dbReference>
<name>A0ABR7MR91_9FIRM</name>
<dbReference type="RefSeq" id="WP_249302358.1">
    <property type="nucleotide sequence ID" value="NZ_JACRSW010000001.1"/>
</dbReference>
<sequence length="1102" mass="124100">MEIQNISVYRKQEKEENGTFGQQNFLSIGKKGQILQGTLTSVTDRITIQINGVEIAVGKNAVKEPKEGQVRDFQITDVSKDSITLKDMSNVTDTSSVRAMKRTSVSNSTKSFADTLSDSQKTAQDKTQKSESLAILNGEDYREVEESEGSFEKTNQECIERAVERIKEQKEWKADRLQDYKEQRQEVEESRKKMQAEGFASQKTEAQVRNALEDAGIPTTENNMAKVMTAMGMSREALSIDDSTKAYIVGQDLSPTIENLYQGKYFGNNRSVSGETQEQEFTAYQDQIEKILADSGHTSQTDYENAKWLFANEFPINQNSLDKLSILEDIQANMTPQNVLTQIIYAMLSGAQPKDAVMDDSQFTAAVSVVNAFNDVTDEALIKTADYVLKNAQTEWEQLQNGMVQQTGGSVEIEVNLELLLKMQPETADAAKEIAIPTVYANGMTQEEMMQVTLKRQLAEIQQKLTVSSVLTMEQKGISIDTASLENIIQSLREMEKAYYNSQVSSDQNVSDTDGSLELLQETLAKTDDIANAHAAVLGSSVRKQLLLTVNELHAATGSKVLQKTEWLGTYETVSTQVRPDLGDSIQKAFGNISSILQDLGLEDTKTNERAVRILGYNSMEITKENIDEVKILDQKVNHLLEQCRPTTVLSLIREGKNPLDMPIDELNRELERINEENGVTKEEKYSRFIWQLEKKGEITQEERSGYIGMYRLLNQLQSMDGAQIGAVLETGSDVTLGSLLTQGRIKKGNGIDQVIDEEHGFTDVNKTKESISDQIDKGVQAAYYQTMIQEMVQDISPDILQEMTDGEMEAFLGTSVEQMWEQTKQNNHGNDSKKEYFEEQAQEIREVFADSEQVQEYVSNLNVENTIENIIAADNVLENGYSVYREADKRKNILDKEKQEEFDDTVDSFTEHMDSEEVLDAQCQKAEKIIEEVLAKSYEQSDITIEDLKQLKQLSRGMHFIGAIRQEKSYDIPIRTEDGITSLNLTIIRGAKESGKIQISMEDEVFGDISIEFKVSQDTVQGLILCDQRQGFEMLKDQREALENNLIQAGYQVRDISYGMDFKSRNEMLKEKITQGQADTGSLYRVSKILVRSVVTAMKTK</sequence>
<dbReference type="Gene3D" id="3.30.750.140">
    <property type="match status" value="1"/>
</dbReference>
<comment type="caution">
    <text evidence="3">The sequence shown here is derived from an EMBL/GenBank/DDBJ whole genome shotgun (WGS) entry which is preliminary data.</text>
</comment>
<evidence type="ECO:0000313" key="3">
    <source>
        <dbReference type="EMBL" id="MBC8556315.1"/>
    </source>
</evidence>
<evidence type="ECO:0000256" key="2">
    <source>
        <dbReference type="SAM" id="MobiDB-lite"/>
    </source>
</evidence>
<organism evidence="3 4">
    <name type="scientific">Jutongia hominis</name>
    <dbReference type="NCBI Taxonomy" id="2763664"/>
    <lineage>
        <taxon>Bacteria</taxon>
        <taxon>Bacillati</taxon>
        <taxon>Bacillota</taxon>
        <taxon>Clostridia</taxon>
        <taxon>Lachnospirales</taxon>
        <taxon>Lachnospiraceae</taxon>
        <taxon>Jutongia</taxon>
    </lineage>
</organism>
<gene>
    <name evidence="3" type="ORF">H8700_01065</name>
</gene>
<proteinExistence type="predicted"/>
<protein>
    <recommendedName>
        <fullName evidence="5">Flagellar hook-length control protein FliK</fullName>
    </recommendedName>
</protein>
<reference evidence="3 4" key="1">
    <citation type="submission" date="2020-08" db="EMBL/GenBank/DDBJ databases">
        <title>Genome public.</title>
        <authorList>
            <person name="Liu C."/>
            <person name="Sun Q."/>
        </authorList>
    </citation>
    <scope>NUCLEOTIDE SEQUENCE [LARGE SCALE GENOMIC DNA]</scope>
    <source>
        <strain evidence="3 4">BX3</strain>
    </source>
</reference>